<dbReference type="Pfam" id="PF13358">
    <property type="entry name" value="DDE_3"/>
    <property type="match status" value="1"/>
</dbReference>
<name>A0A9W6TXH7_9STRA</name>
<dbReference type="PANTHER" id="PTHR23022">
    <property type="entry name" value="TRANSPOSABLE ELEMENT-RELATED"/>
    <property type="match status" value="1"/>
</dbReference>
<reference evidence="2" key="1">
    <citation type="submission" date="2023-04" db="EMBL/GenBank/DDBJ databases">
        <title>Phytophthora lilii NBRC 32176.</title>
        <authorList>
            <person name="Ichikawa N."/>
            <person name="Sato H."/>
            <person name="Tonouchi N."/>
        </authorList>
    </citation>
    <scope>NUCLEOTIDE SEQUENCE</scope>
    <source>
        <strain evidence="2">NBRC 32176</strain>
    </source>
</reference>
<dbReference type="InterPro" id="IPR052338">
    <property type="entry name" value="Transposase_5"/>
</dbReference>
<sequence length="221" mass="25552">MLGRKDARSVWDSIIFSDKKKWNLDGPDGFQHYWRDLRKAPRHTKRRQAGGGSLMIWAAFSAHEKTPLVVLTGRQNSDDYVFTVSEFLLPFAHLNYGTDFVYQQDNASIHVSKRTMEIFGEQDIQVLDWPSKSPDLNPIENLWSILSRKVYANGRQFDSVHDLKAAVFDAWEDNPHALLLSLVEWMPRRCVKVLAKYGNKLTIDVTVIPFDLKIVYSVWVI</sequence>
<dbReference type="InterPro" id="IPR038717">
    <property type="entry name" value="Tc1-like_DDE_dom"/>
</dbReference>
<protein>
    <submittedName>
        <fullName evidence="2">Unnamed protein product</fullName>
    </submittedName>
</protein>
<dbReference type="Proteomes" id="UP001165083">
    <property type="component" value="Unassembled WGS sequence"/>
</dbReference>
<keyword evidence="3" id="KW-1185">Reference proteome</keyword>
<evidence type="ECO:0000313" key="2">
    <source>
        <dbReference type="EMBL" id="GMF22398.1"/>
    </source>
</evidence>
<feature type="domain" description="Tc1-like transposase DDE" evidence="1">
    <location>
        <begin position="14"/>
        <end position="164"/>
    </location>
</feature>
<evidence type="ECO:0000313" key="3">
    <source>
        <dbReference type="Proteomes" id="UP001165083"/>
    </source>
</evidence>
<dbReference type="GO" id="GO:0003676">
    <property type="term" value="F:nucleic acid binding"/>
    <property type="evidence" value="ECO:0007669"/>
    <property type="project" value="InterPro"/>
</dbReference>
<proteinExistence type="predicted"/>
<dbReference type="AlphaFoldDB" id="A0A9W6TXH7"/>
<dbReference type="InterPro" id="IPR036397">
    <property type="entry name" value="RNaseH_sf"/>
</dbReference>
<evidence type="ECO:0000259" key="1">
    <source>
        <dbReference type="Pfam" id="PF13358"/>
    </source>
</evidence>
<dbReference type="EMBL" id="BSXW01000439">
    <property type="protein sequence ID" value="GMF22398.1"/>
    <property type="molecule type" value="Genomic_DNA"/>
</dbReference>
<organism evidence="2 3">
    <name type="scientific">Phytophthora lilii</name>
    <dbReference type="NCBI Taxonomy" id="2077276"/>
    <lineage>
        <taxon>Eukaryota</taxon>
        <taxon>Sar</taxon>
        <taxon>Stramenopiles</taxon>
        <taxon>Oomycota</taxon>
        <taxon>Peronosporomycetes</taxon>
        <taxon>Peronosporales</taxon>
        <taxon>Peronosporaceae</taxon>
        <taxon>Phytophthora</taxon>
    </lineage>
</organism>
<dbReference type="OrthoDB" id="164332at2759"/>
<dbReference type="PANTHER" id="PTHR23022:SF129">
    <property type="entry name" value="TRANSPOSABLE ELEMENT TC3 TRANSPOSASE"/>
    <property type="match status" value="1"/>
</dbReference>
<accession>A0A9W6TXH7</accession>
<comment type="caution">
    <text evidence="2">The sequence shown here is derived from an EMBL/GenBank/DDBJ whole genome shotgun (WGS) entry which is preliminary data.</text>
</comment>
<dbReference type="Gene3D" id="3.30.420.10">
    <property type="entry name" value="Ribonuclease H-like superfamily/Ribonuclease H"/>
    <property type="match status" value="1"/>
</dbReference>
<gene>
    <name evidence="2" type="ORF">Plil01_000892400</name>
</gene>